<evidence type="ECO:0000259" key="7">
    <source>
        <dbReference type="SMART" id="SM00415"/>
    </source>
</evidence>
<feature type="region of interest" description="Disordered" evidence="6">
    <location>
        <begin position="188"/>
        <end position="248"/>
    </location>
</feature>
<protein>
    <recommendedName>
        <fullName evidence="7">HSF-type DNA-binding domain-containing protein</fullName>
    </recommendedName>
</protein>
<dbReference type="PANTHER" id="PTHR10015:SF140">
    <property type="entry name" value="HEAT SHOCK TRANSCRIPTION FACTOR, X-LINKED MEMBER 3-RELATED"/>
    <property type="match status" value="1"/>
</dbReference>
<dbReference type="SMART" id="SM00415">
    <property type="entry name" value="HSF"/>
    <property type="match status" value="1"/>
</dbReference>
<keyword evidence="3" id="KW-0238">DNA-binding</keyword>
<dbReference type="InterPro" id="IPR000232">
    <property type="entry name" value="HSF_DNA-bd"/>
</dbReference>
<dbReference type="InterPro" id="IPR036388">
    <property type="entry name" value="WH-like_DNA-bd_sf"/>
</dbReference>
<gene>
    <name evidence="8" type="ORF">MRATA1EN1_LOCUS30233</name>
</gene>
<evidence type="ECO:0000313" key="8">
    <source>
        <dbReference type="EMBL" id="CAI9181271.1"/>
    </source>
</evidence>
<name>A0ABN9A8F5_RANTA</name>
<sequence length="412" mass="44682">MASQSSHESHTALLAPLTYGEPTTGGPCDSSSDPNVDSGEALEKQGDQPESPDPGLHDNLPPQGPKPEMANKEENSAVLGLSFPRKLWRIVEDAAFTSVRWNDEGDMVVIEADLFQTEVLQRRGVDQIFETESIKSFIRELNLYGFSKIRPSCHSAGKKMMIYRNSNFQRDKPLLLQNIAKRKKRVMATRHSPQLHHNQQCGAGSHLPRSLRGQTCPRPAARPGSGWGSSPASAPAAPTRLHPPSLGSGERRGLWAQFHISGLKAQVGSPCSHPGAASPVPSSSLSSKGLSRVFSNTTVQKHPFTMETQSSAPNVKAAVMPSLLLCPHARPPLIDSFGYIHLNNAPQVNGVLCSHPCRLMAVTVVPHFAVFRDKAKGHDEETNAFRCVHSQLVVEMGIPQPSITSQCPSCPC</sequence>
<evidence type="ECO:0000313" key="9">
    <source>
        <dbReference type="Proteomes" id="UP001176941"/>
    </source>
</evidence>
<evidence type="ECO:0000256" key="1">
    <source>
        <dbReference type="ARBA" id="ARBA00004123"/>
    </source>
</evidence>
<reference evidence="8" key="1">
    <citation type="submission" date="2023-04" db="EMBL/GenBank/DDBJ databases">
        <authorList>
            <consortium name="ELIXIR-Norway"/>
        </authorList>
    </citation>
    <scope>NUCLEOTIDE SEQUENCE [LARGE SCALE GENOMIC DNA]</scope>
</reference>
<feature type="compositionally biased region" description="Low complexity" evidence="6">
    <location>
        <begin position="219"/>
        <end position="238"/>
    </location>
</feature>
<evidence type="ECO:0000256" key="5">
    <source>
        <dbReference type="RuleBase" id="RU004020"/>
    </source>
</evidence>
<dbReference type="EMBL" id="OX460343">
    <property type="protein sequence ID" value="CAI9181271.1"/>
    <property type="molecule type" value="Genomic_DNA"/>
</dbReference>
<keyword evidence="4" id="KW-0539">Nucleus</keyword>
<evidence type="ECO:0000256" key="3">
    <source>
        <dbReference type="ARBA" id="ARBA00023125"/>
    </source>
</evidence>
<dbReference type="Proteomes" id="UP001176941">
    <property type="component" value="Chromosome X"/>
</dbReference>
<dbReference type="PANTHER" id="PTHR10015">
    <property type="entry name" value="HEAT SHOCK TRANSCRIPTION FACTOR"/>
    <property type="match status" value="1"/>
</dbReference>
<dbReference type="Gene3D" id="1.10.10.10">
    <property type="entry name" value="Winged helix-like DNA-binding domain superfamily/Winged helix DNA-binding domain"/>
    <property type="match status" value="1"/>
</dbReference>
<keyword evidence="9" id="KW-1185">Reference proteome</keyword>
<accession>A0ABN9A8F5</accession>
<proteinExistence type="inferred from homology"/>
<comment type="subcellular location">
    <subcellularLocation>
        <location evidence="1">Nucleus</location>
    </subcellularLocation>
</comment>
<organism evidence="8 9">
    <name type="scientific">Rangifer tarandus platyrhynchus</name>
    <name type="common">Svalbard reindeer</name>
    <dbReference type="NCBI Taxonomy" id="3082113"/>
    <lineage>
        <taxon>Eukaryota</taxon>
        <taxon>Metazoa</taxon>
        <taxon>Chordata</taxon>
        <taxon>Craniata</taxon>
        <taxon>Vertebrata</taxon>
        <taxon>Euteleostomi</taxon>
        <taxon>Mammalia</taxon>
        <taxon>Eutheria</taxon>
        <taxon>Laurasiatheria</taxon>
        <taxon>Artiodactyla</taxon>
        <taxon>Ruminantia</taxon>
        <taxon>Pecora</taxon>
        <taxon>Cervidae</taxon>
        <taxon>Odocoileinae</taxon>
        <taxon>Rangifer</taxon>
    </lineage>
</organism>
<dbReference type="InterPro" id="IPR036390">
    <property type="entry name" value="WH_DNA-bd_sf"/>
</dbReference>
<evidence type="ECO:0000256" key="6">
    <source>
        <dbReference type="SAM" id="MobiDB-lite"/>
    </source>
</evidence>
<feature type="region of interest" description="Disordered" evidence="6">
    <location>
        <begin position="269"/>
        <end position="289"/>
    </location>
</feature>
<feature type="non-terminal residue" evidence="8">
    <location>
        <position position="412"/>
    </location>
</feature>
<feature type="region of interest" description="Disordered" evidence="6">
    <location>
        <begin position="1"/>
        <end position="70"/>
    </location>
</feature>
<comment type="similarity">
    <text evidence="2 5">Belongs to the HSF family.</text>
</comment>
<feature type="domain" description="HSF-type DNA-binding" evidence="7">
    <location>
        <begin position="80"/>
        <end position="182"/>
    </location>
</feature>
<evidence type="ECO:0000256" key="4">
    <source>
        <dbReference type="ARBA" id="ARBA00023242"/>
    </source>
</evidence>
<feature type="compositionally biased region" description="Low complexity" evidence="6">
    <location>
        <begin position="272"/>
        <end position="289"/>
    </location>
</feature>
<dbReference type="SUPFAM" id="SSF46785">
    <property type="entry name" value="Winged helix' DNA-binding domain"/>
    <property type="match status" value="1"/>
</dbReference>
<evidence type="ECO:0000256" key="2">
    <source>
        <dbReference type="ARBA" id="ARBA00006403"/>
    </source>
</evidence>
<feature type="compositionally biased region" description="Polar residues" evidence="6">
    <location>
        <begin position="191"/>
        <end position="202"/>
    </location>
</feature>
<dbReference type="Pfam" id="PF00447">
    <property type="entry name" value="HSF_DNA-bind"/>
    <property type="match status" value="1"/>
</dbReference>